<keyword evidence="2" id="KW-1185">Reference proteome</keyword>
<evidence type="ECO:0000313" key="1">
    <source>
        <dbReference type="EMBL" id="MEF2156433.1"/>
    </source>
</evidence>
<dbReference type="Proteomes" id="UP001356170">
    <property type="component" value="Unassembled WGS sequence"/>
</dbReference>
<proteinExistence type="predicted"/>
<reference evidence="1 2" key="1">
    <citation type="submission" date="2024-01" db="EMBL/GenBank/DDBJ databases">
        <title>Novel species of the genus Luteimonas isolated from rivers.</title>
        <authorList>
            <person name="Lu H."/>
        </authorList>
    </citation>
    <scope>NUCLEOTIDE SEQUENCE [LARGE SCALE GENOMIC DNA]</scope>
    <source>
        <strain evidence="1 2">FXH3W</strain>
    </source>
</reference>
<dbReference type="RefSeq" id="WP_331704223.1">
    <property type="nucleotide sequence ID" value="NZ_JAZHBO010000002.1"/>
</dbReference>
<name>A0ABU7V1L7_9GAMM</name>
<protein>
    <submittedName>
        <fullName evidence="1">Uncharacterized protein</fullName>
    </submittedName>
</protein>
<gene>
    <name evidence="1" type="ORF">V3390_09390</name>
</gene>
<accession>A0ABU7V1L7</accession>
<organism evidence="1 2">
    <name type="scientific">Aquilutibacter rugosus</name>
    <dbReference type="NCBI Taxonomy" id="3115820"/>
    <lineage>
        <taxon>Bacteria</taxon>
        <taxon>Pseudomonadati</taxon>
        <taxon>Pseudomonadota</taxon>
        <taxon>Gammaproteobacteria</taxon>
        <taxon>Lysobacterales</taxon>
        <taxon>Lysobacteraceae</taxon>
        <taxon>Aquilutibacter</taxon>
    </lineage>
</organism>
<dbReference type="EMBL" id="JAZHBO010000002">
    <property type="protein sequence ID" value="MEF2156433.1"/>
    <property type="molecule type" value="Genomic_DNA"/>
</dbReference>
<evidence type="ECO:0000313" key="2">
    <source>
        <dbReference type="Proteomes" id="UP001356170"/>
    </source>
</evidence>
<sequence>MMYEPFDKETASARDRVAWALCQIIDDDAPLRWTRYRFAAACIASNPEVMQDLAQLSKEQTCQTQAQAGTVQLNNKRMEAMTDILKKPMVKRYEVNWHDGEYLPYESDDGRFTLHSDYAALQADYEREACANREWSEKTEWTQGTISRRYLGWHRADGMSEEIRTLTAERDALLSQLGGSVGVHQNYSALPKSPYARPHVSGSATTPTSKVEVTDEMINWKPASEHPDVLNASTCEEAVEIAVRMTERQIAENVLNSNLPPTEEVTNEP</sequence>
<comment type="caution">
    <text evidence="1">The sequence shown here is derived from an EMBL/GenBank/DDBJ whole genome shotgun (WGS) entry which is preliminary data.</text>
</comment>